<evidence type="ECO:0000313" key="1">
    <source>
        <dbReference type="EMBL" id="MBL1099538.1"/>
    </source>
</evidence>
<sequence>MSVTEKRPVLVATEADDVTADMVITELNRRSVPVVRVNPADIGAGLTVSARFGTCPAPVAGQVRTPSRTTDLDRLRAVYWRRPVWPTFQYLSDDDARFAAAQVRYGLGGALYALDGGRKDYSALSYSVVDLPEHLDKALLSYLDHFGLVSGSFDLAIDRAGNYWWLELNPNGQWGWLEEHTGLKMSAAFADLLTRGDAR</sequence>
<comment type="caution">
    <text evidence="1">The sequence shown here is derived from an EMBL/GenBank/DDBJ whole genome shotgun (WGS) entry which is preliminary data.</text>
</comment>
<dbReference type="RefSeq" id="WP_201876973.1">
    <property type="nucleotide sequence ID" value="NZ_JAERRF010000014.1"/>
</dbReference>
<accession>A0ABS1NHQ3</accession>
<gene>
    <name evidence="1" type="ORF">JK363_23285</name>
</gene>
<dbReference type="Gene3D" id="3.30.470.20">
    <property type="entry name" value="ATP-grasp fold, B domain"/>
    <property type="match status" value="1"/>
</dbReference>
<name>A0ABS1NHQ3_9ACTN</name>
<evidence type="ECO:0000313" key="2">
    <source>
        <dbReference type="Proteomes" id="UP000634229"/>
    </source>
</evidence>
<dbReference type="EMBL" id="JAERRF010000014">
    <property type="protein sequence ID" value="MBL1099538.1"/>
    <property type="molecule type" value="Genomic_DNA"/>
</dbReference>
<keyword evidence="2" id="KW-1185">Reference proteome</keyword>
<proteinExistence type="predicted"/>
<dbReference type="SUPFAM" id="SSF56059">
    <property type="entry name" value="Glutathione synthetase ATP-binding domain-like"/>
    <property type="match status" value="1"/>
</dbReference>
<organism evidence="1 2">
    <name type="scientific">Streptomyces coffeae</name>
    <dbReference type="NCBI Taxonomy" id="621382"/>
    <lineage>
        <taxon>Bacteria</taxon>
        <taxon>Bacillati</taxon>
        <taxon>Actinomycetota</taxon>
        <taxon>Actinomycetes</taxon>
        <taxon>Kitasatosporales</taxon>
        <taxon>Streptomycetaceae</taxon>
        <taxon>Streptomyces</taxon>
    </lineage>
</organism>
<protein>
    <recommendedName>
        <fullName evidence="3">ATP-grasp ribosomal peptide maturase</fullName>
    </recommendedName>
</protein>
<dbReference type="Proteomes" id="UP000634229">
    <property type="component" value="Unassembled WGS sequence"/>
</dbReference>
<reference evidence="1 2" key="1">
    <citation type="submission" date="2021-01" db="EMBL/GenBank/DDBJ databases">
        <title>WGS of actinomycetes isolated from Thailand.</title>
        <authorList>
            <person name="Thawai C."/>
        </authorList>
    </citation>
    <scope>NUCLEOTIDE SEQUENCE [LARGE SCALE GENOMIC DNA]</scope>
    <source>
        <strain evidence="1 2">CA1R205</strain>
    </source>
</reference>
<evidence type="ECO:0008006" key="3">
    <source>
        <dbReference type="Google" id="ProtNLM"/>
    </source>
</evidence>